<feature type="transmembrane region" description="Helical" evidence="1">
    <location>
        <begin position="50"/>
        <end position="68"/>
    </location>
</feature>
<organism evidence="2 3">
    <name type="scientific">Parageobacillus thermoglucosidasius</name>
    <name type="common">Geobacillus thermoglucosidasius</name>
    <dbReference type="NCBI Taxonomy" id="1426"/>
    <lineage>
        <taxon>Bacteria</taxon>
        <taxon>Bacillati</taxon>
        <taxon>Bacillota</taxon>
        <taxon>Bacilli</taxon>
        <taxon>Bacillales</taxon>
        <taxon>Anoxybacillaceae</taxon>
        <taxon>Parageobacillus</taxon>
    </lineage>
</organism>
<proteinExistence type="predicted"/>
<reference evidence="3" key="1">
    <citation type="journal article" date="2016" name="Genome Announc.">
        <title>Complete Genome Sequence of Geobacillus thermoglucosidasius NCIMB 11955, the Progenitor of a Bioethanol Production Strain.</title>
        <authorList>
            <person name="Sheng L."/>
            <person name="Zhang Y."/>
            <person name="Minton N.P."/>
        </authorList>
    </citation>
    <scope>NUCLEOTIDE SEQUENCE [LARGE SCALE GENOMIC DNA]</scope>
    <source>
        <strain evidence="3">NCIMB 11955</strain>
    </source>
</reference>
<keyword evidence="3" id="KW-1185">Reference proteome</keyword>
<sequence length="83" mass="9535">MNMLFAAANVARFKWANKRADWKRFGFPVSLFLCLLKRIAAVYPFVVVNALAVLGFANHPKGISFYWFRSKRAMMESCNAYHG</sequence>
<evidence type="ECO:0000313" key="3">
    <source>
        <dbReference type="Proteomes" id="UP000093052"/>
    </source>
</evidence>
<keyword evidence="1" id="KW-0812">Transmembrane</keyword>
<protein>
    <submittedName>
        <fullName evidence="2">Uncharacterized protein</fullName>
    </submittedName>
</protein>
<name>A0AAN1D727_PARTM</name>
<gene>
    <name evidence="2" type="ORF">BCV53_12205</name>
</gene>
<dbReference type="AlphaFoldDB" id="A0AAN1D727"/>
<dbReference type="Proteomes" id="UP000093052">
    <property type="component" value="Chromosome"/>
</dbReference>
<accession>A0AAN1D727</accession>
<keyword evidence="1" id="KW-0472">Membrane</keyword>
<evidence type="ECO:0000313" key="2">
    <source>
        <dbReference type="EMBL" id="ANZ30794.1"/>
    </source>
</evidence>
<dbReference type="RefSeq" id="WP_041269364.1">
    <property type="nucleotide sequence ID" value="NZ_LZRS01000081.1"/>
</dbReference>
<dbReference type="KEGG" id="ptl:AOT13_12195"/>
<dbReference type="EMBL" id="CP016622">
    <property type="protein sequence ID" value="ANZ30794.1"/>
    <property type="molecule type" value="Genomic_DNA"/>
</dbReference>
<evidence type="ECO:0000256" key="1">
    <source>
        <dbReference type="SAM" id="Phobius"/>
    </source>
</evidence>
<keyword evidence="1" id="KW-1133">Transmembrane helix</keyword>